<keyword evidence="8 13" id="KW-0653">Protein transport</keyword>
<reference evidence="17" key="1">
    <citation type="submission" date="2022-06" db="EMBL/GenBank/DDBJ databases">
        <authorList>
            <consortium name="SYNGENTA / RWTH Aachen University"/>
        </authorList>
    </citation>
    <scope>NUCLEOTIDE SEQUENCE</scope>
</reference>
<keyword evidence="3 13" id="KW-0813">Transport</keyword>
<feature type="domain" description="COPA/B TPR" evidence="16">
    <location>
        <begin position="593"/>
        <end position="776"/>
    </location>
</feature>
<evidence type="ECO:0000313" key="17">
    <source>
        <dbReference type="EMBL" id="CAH7686583.1"/>
    </source>
</evidence>
<dbReference type="GO" id="GO:0006890">
    <property type="term" value="P:retrograde vesicle-mediated transport, Golgi to endoplasmic reticulum"/>
    <property type="evidence" value="ECO:0007669"/>
    <property type="project" value="TreeGrafter"/>
</dbReference>
<dbReference type="PROSITE" id="PS50294">
    <property type="entry name" value="WD_REPEATS_REGION"/>
    <property type="match status" value="3"/>
</dbReference>
<dbReference type="InterPro" id="IPR050844">
    <property type="entry name" value="Coatomer_complex_subunit"/>
</dbReference>
<dbReference type="Pfam" id="PF23953">
    <property type="entry name" value="TPR_COPA_B"/>
    <property type="match status" value="1"/>
</dbReference>
<feature type="repeat" description="WD" evidence="14">
    <location>
        <begin position="179"/>
        <end position="222"/>
    </location>
</feature>
<dbReference type="Pfam" id="PF04053">
    <property type="entry name" value="B-prop_COPA_B_2nd"/>
    <property type="match status" value="1"/>
</dbReference>
<dbReference type="SUPFAM" id="SSF50978">
    <property type="entry name" value="WD40 repeat-like"/>
    <property type="match status" value="1"/>
</dbReference>
<evidence type="ECO:0000256" key="9">
    <source>
        <dbReference type="ARBA" id="ARBA00023034"/>
    </source>
</evidence>
<accession>A0AAV0BJT7</accession>
<evidence type="ECO:0000256" key="1">
    <source>
        <dbReference type="ARBA" id="ARBA00004347"/>
    </source>
</evidence>
<dbReference type="Gene3D" id="2.130.10.10">
    <property type="entry name" value="YVTN repeat-like/Quinoprotein amine dehydrogenase"/>
    <property type="match status" value="1"/>
</dbReference>
<evidence type="ECO:0000256" key="10">
    <source>
        <dbReference type="ARBA" id="ARBA00023136"/>
    </source>
</evidence>
<evidence type="ECO:0000256" key="11">
    <source>
        <dbReference type="ARBA" id="ARBA00023329"/>
    </source>
</evidence>
<dbReference type="CDD" id="cd00200">
    <property type="entry name" value="WD40"/>
    <property type="match status" value="1"/>
</dbReference>
<dbReference type="InterPro" id="IPR020472">
    <property type="entry name" value="WD40_PAC1"/>
</dbReference>
<feature type="repeat" description="WD" evidence="14">
    <location>
        <begin position="9"/>
        <end position="50"/>
    </location>
</feature>
<dbReference type="CDD" id="cd22947">
    <property type="entry name" value="Coatomer_WDAD_beta-like"/>
    <property type="match status" value="1"/>
</dbReference>
<comment type="caution">
    <text evidence="17">The sequence shown here is derived from an EMBL/GenBank/DDBJ whole genome shotgun (WGS) entry which is preliminary data.</text>
</comment>
<feature type="repeat" description="WD" evidence="14">
    <location>
        <begin position="93"/>
        <end position="125"/>
    </location>
</feature>
<dbReference type="InterPro" id="IPR001680">
    <property type="entry name" value="WD40_rpt"/>
</dbReference>
<comment type="subunit">
    <text evidence="13">Oligomeric complex that consists of at least the alpha, beta, beta', gamma, delta, epsilon and zeta subunits.</text>
</comment>
<keyword evidence="18" id="KW-1185">Reference proteome</keyword>
<keyword evidence="6" id="KW-0677">Repeat</keyword>
<comment type="similarity">
    <text evidence="2 13">Belongs to the WD repeat COPB2 family.</text>
</comment>
<evidence type="ECO:0000256" key="6">
    <source>
        <dbReference type="ARBA" id="ARBA00022737"/>
    </source>
</evidence>
<evidence type="ECO:0000313" key="18">
    <source>
        <dbReference type="Proteomes" id="UP001153365"/>
    </source>
</evidence>
<keyword evidence="5 14" id="KW-0853">WD repeat</keyword>
<dbReference type="SUPFAM" id="SSF101898">
    <property type="entry name" value="NHL repeat"/>
    <property type="match status" value="1"/>
</dbReference>
<dbReference type="AlphaFoldDB" id="A0AAV0BJT7"/>
<evidence type="ECO:0000259" key="15">
    <source>
        <dbReference type="Pfam" id="PF04053"/>
    </source>
</evidence>
<gene>
    <name evidence="17" type="ORF">PPACK8108_LOCUS21252</name>
</gene>
<dbReference type="InterPro" id="IPR015943">
    <property type="entry name" value="WD40/YVTN_repeat-like_dom_sf"/>
</dbReference>
<name>A0AAV0BJT7_PHAPC</name>
<dbReference type="InterPro" id="IPR056176">
    <property type="entry name" value="TPR_COPA_B"/>
</dbReference>
<evidence type="ECO:0000256" key="2">
    <source>
        <dbReference type="ARBA" id="ARBA00010844"/>
    </source>
</evidence>
<dbReference type="GO" id="GO:0005198">
    <property type="term" value="F:structural molecule activity"/>
    <property type="evidence" value="ECO:0007669"/>
    <property type="project" value="UniProtKB-UniRule"/>
</dbReference>
<evidence type="ECO:0000256" key="8">
    <source>
        <dbReference type="ARBA" id="ARBA00022927"/>
    </source>
</evidence>
<evidence type="ECO:0000256" key="5">
    <source>
        <dbReference type="ARBA" id="ARBA00022574"/>
    </source>
</evidence>
<dbReference type="PANTHER" id="PTHR19876:SF2">
    <property type="entry name" value="COATOMER SUBUNIT BETA"/>
    <property type="match status" value="1"/>
</dbReference>
<dbReference type="GO" id="GO:0006886">
    <property type="term" value="P:intracellular protein transport"/>
    <property type="evidence" value="ECO:0007669"/>
    <property type="project" value="UniProtKB-UniRule"/>
</dbReference>
<dbReference type="FunFam" id="2.130.10.10:FF:000016">
    <property type="entry name" value="Coatomer alpha subunit, putative"/>
    <property type="match status" value="1"/>
</dbReference>
<proteinExistence type="inferred from homology"/>
<dbReference type="Pfam" id="PF00400">
    <property type="entry name" value="WD40"/>
    <property type="match status" value="5"/>
</dbReference>
<dbReference type="SMART" id="SM00320">
    <property type="entry name" value="WD40"/>
    <property type="match status" value="7"/>
</dbReference>
<dbReference type="EMBL" id="CALTRL010005801">
    <property type="protein sequence ID" value="CAH7686583.1"/>
    <property type="molecule type" value="Genomic_DNA"/>
</dbReference>
<evidence type="ECO:0000259" key="16">
    <source>
        <dbReference type="Pfam" id="PF23953"/>
    </source>
</evidence>
<dbReference type="Proteomes" id="UP001153365">
    <property type="component" value="Unassembled WGS sequence"/>
</dbReference>
<dbReference type="Gene3D" id="1.25.40.470">
    <property type="match status" value="1"/>
</dbReference>
<comment type="function">
    <text evidence="12 13">The coatomer is a cytosolic protein complex that binds to dilysine motifs and reversibly associates with Golgi non-clathrin-coated vesicles, which further mediate biosynthetic protein transport from the ER, via the Golgi up to the trans Golgi network. Coatomer complex is required for budding from Golgi membranes, and is essential for the retrograde Golgi-to-ER transport of dilysine-tagged proteins.</text>
</comment>
<dbReference type="InterPro" id="IPR016453">
    <property type="entry name" value="COPB2"/>
</dbReference>
<feature type="repeat" description="WD" evidence="14">
    <location>
        <begin position="136"/>
        <end position="178"/>
    </location>
</feature>
<keyword evidence="4 13" id="KW-0963">Cytoplasm</keyword>
<organism evidence="17 18">
    <name type="scientific">Phakopsora pachyrhizi</name>
    <name type="common">Asian soybean rust disease fungus</name>
    <dbReference type="NCBI Taxonomy" id="170000"/>
    <lineage>
        <taxon>Eukaryota</taxon>
        <taxon>Fungi</taxon>
        <taxon>Dikarya</taxon>
        <taxon>Basidiomycota</taxon>
        <taxon>Pucciniomycotina</taxon>
        <taxon>Pucciniomycetes</taxon>
        <taxon>Pucciniales</taxon>
        <taxon>Phakopsoraceae</taxon>
        <taxon>Phakopsora</taxon>
    </lineage>
</organism>
<dbReference type="FunFam" id="1.25.40.470:FF:000001">
    <property type="entry name" value="Coatomer subunit beta"/>
    <property type="match status" value="1"/>
</dbReference>
<keyword evidence="7 13" id="KW-0931">ER-Golgi transport</keyword>
<keyword evidence="11 13" id="KW-0968">Cytoplasmic vesicle</keyword>
<feature type="domain" description="COPA/B second beta-propeller" evidence="15">
    <location>
        <begin position="319"/>
        <end position="576"/>
    </location>
</feature>
<dbReference type="GO" id="GO:0006888">
    <property type="term" value="P:endoplasmic reticulum to Golgi vesicle-mediated transport"/>
    <property type="evidence" value="ECO:0007669"/>
    <property type="project" value="TreeGrafter"/>
</dbReference>
<protein>
    <recommendedName>
        <fullName evidence="13">Coatomer subunit beta'</fullName>
    </recommendedName>
</protein>
<evidence type="ECO:0000256" key="4">
    <source>
        <dbReference type="ARBA" id="ARBA00022490"/>
    </source>
</evidence>
<dbReference type="PIRSF" id="PIRSF005567">
    <property type="entry name" value="Coatomer_beta'_subunit"/>
    <property type="match status" value="1"/>
</dbReference>
<dbReference type="GO" id="GO:0006891">
    <property type="term" value="P:intra-Golgi vesicle-mediated transport"/>
    <property type="evidence" value="ECO:0007669"/>
    <property type="project" value="TreeGrafter"/>
</dbReference>
<evidence type="ECO:0000256" key="3">
    <source>
        <dbReference type="ARBA" id="ARBA00022448"/>
    </source>
</evidence>
<evidence type="ECO:0000256" key="14">
    <source>
        <dbReference type="PROSITE-ProRule" id="PRU00221"/>
    </source>
</evidence>
<dbReference type="InterPro" id="IPR036322">
    <property type="entry name" value="WD40_repeat_dom_sf"/>
</dbReference>
<evidence type="ECO:0000256" key="13">
    <source>
        <dbReference type="PIRNR" id="PIRNR005567"/>
    </source>
</evidence>
<dbReference type="InterPro" id="IPR006692">
    <property type="entry name" value="Beta-prop_COPA/B_2nd"/>
</dbReference>
<dbReference type="GO" id="GO:0000139">
    <property type="term" value="C:Golgi membrane"/>
    <property type="evidence" value="ECO:0007669"/>
    <property type="project" value="UniProtKB-SubCell"/>
</dbReference>
<evidence type="ECO:0000256" key="7">
    <source>
        <dbReference type="ARBA" id="ARBA00022892"/>
    </source>
</evidence>
<evidence type="ECO:0000256" key="12">
    <source>
        <dbReference type="ARBA" id="ARBA00025536"/>
    </source>
</evidence>
<feature type="repeat" description="WD" evidence="14">
    <location>
        <begin position="223"/>
        <end position="264"/>
    </location>
</feature>
<sequence>MLLEVNRKLLARSERVKSVDFHPTEPWLLAGLYSGKVFVWHTETGALLKSFTPTEVPVRCARFIARKNWFVCGSDDFHLRAFNYNTSERIAAFEAHPDYIRCLAVHPTQSLLLTGSDDMTIKLWDWEKSWKCIQVFEGHTHYIMNLAFNPKDSNTFASSCLDRTVKVWSLGSHTANFTLDAHEKGVNYVEYYNGSDKPYMVTTGDDRLIKIWDYHSKSCIQTLEGHQSNVSYAIFHPSLPIIVSGSEDGTVKIWHASTYRLENTLKYGLERAWCIAYAKKGNDIGLGFDEGSVVIKLGKEEPAVSMDVAGKVVFTRNAEVLTTNVATAQDSEVPDGQKLTLSVRELGNTEVFAQSLQHSPNGRFVTVCGDGEFIIYTALAWRNKAFGPGLSFAWASDSNTYAVRESNFKLKIFRSFKEKVGHIKIGYSMESLFGGHLLGVKGSGFVCFYDWDSGSLVRRIEVEASDVYWSTSGDFLAISGEESFYILRYDRSAYATFLEEGGDVGDEGVEEAFDLLHELPEVVQTGKWVGDCFVYTNKANRLNYVVGGQTHTLSHFDQQMFLLGYLPNHNRVYLCDKDCGVYSFTLALSVIEYQTAILHGDLELASGLLDKVPQDQRNRIARFLESQDLKELALSVSTDIDHRFELATQLNNLDYALEITRAAPHPGSESKWRTIAEKALASWKVDLAEECFTKAGDLSALLLIYTSTGDRDGLERLSKLATSTGQNNIAFASKLQLGSAEACAELLLSTERLTESAMFSRTYAPSLVPKAVERWKSDLESRGKTKIAMKIANPEENLELFDEDWNASLEREKSIAKSGSAKDLAGAVETLKINEKIQTTKTEMNGVVSVKDEEEEAE</sequence>
<keyword evidence="9 13" id="KW-0333">Golgi apparatus</keyword>
<dbReference type="PANTHER" id="PTHR19876">
    <property type="entry name" value="COATOMER"/>
    <property type="match status" value="1"/>
</dbReference>
<comment type="subcellular location">
    <subcellularLocation>
        <location evidence="1 13">Cytoplasmic vesicle</location>
        <location evidence="1 13">COPI-coated vesicle membrane</location>
        <topology evidence="1 13">Peripheral membrane protein</topology>
        <orientation evidence="1 13">Cytoplasmic side</orientation>
    </subcellularLocation>
    <subcellularLocation>
        <location evidence="13">Golgi apparatus membrane</location>
        <topology evidence="13">Peripheral membrane protein</topology>
        <orientation evidence="13">Cytoplasmic side</orientation>
    </subcellularLocation>
    <text evidence="13">The coatomer is cytoplasmic or polymerized on the cytoplasmic side of the Golgi, as well as on the vesicles/buds originating from it.</text>
</comment>
<dbReference type="GO" id="GO:0030126">
    <property type="term" value="C:COPI vesicle coat"/>
    <property type="evidence" value="ECO:0007669"/>
    <property type="project" value="TreeGrafter"/>
</dbReference>
<dbReference type="PROSITE" id="PS50082">
    <property type="entry name" value="WD_REPEATS_2"/>
    <property type="match status" value="5"/>
</dbReference>
<dbReference type="PRINTS" id="PR00320">
    <property type="entry name" value="GPROTEINBRPT"/>
</dbReference>
<keyword evidence="10 13" id="KW-0472">Membrane</keyword>